<gene>
    <name evidence="1" type="ORF">QNA08_08160</name>
</gene>
<dbReference type="RefSeq" id="WP_283740203.1">
    <property type="nucleotide sequence ID" value="NZ_JASJEV010000004.1"/>
</dbReference>
<protein>
    <recommendedName>
        <fullName evidence="3">HPt domain-containing protein</fullName>
    </recommendedName>
</protein>
<comment type="caution">
    <text evidence="1">The sequence shown here is derived from an EMBL/GenBank/DDBJ whole genome shotgun (WGS) entry which is preliminary data.</text>
</comment>
<keyword evidence="2" id="KW-1185">Reference proteome</keyword>
<evidence type="ECO:0000313" key="1">
    <source>
        <dbReference type="EMBL" id="MDJ1158205.1"/>
    </source>
</evidence>
<dbReference type="Proteomes" id="UP001321492">
    <property type="component" value="Unassembled WGS sequence"/>
</dbReference>
<organism evidence="1 2">
    <name type="scientific">Chelatococcus albus</name>
    <dbReference type="NCBI Taxonomy" id="3047466"/>
    <lineage>
        <taxon>Bacteria</taxon>
        <taxon>Pseudomonadati</taxon>
        <taxon>Pseudomonadota</taxon>
        <taxon>Alphaproteobacteria</taxon>
        <taxon>Hyphomicrobiales</taxon>
        <taxon>Chelatococcaceae</taxon>
        <taxon>Chelatococcus</taxon>
    </lineage>
</organism>
<sequence>MTAPDVRVIAGTGAEARRSGAAGRGVDVATLITRLEGVLASVDLDCGCRDKLQGALARFSALEQRRSLRRGLHDARDQRDRIAAILGFLAELDQIAETEPDRSVFEEIALLFEEIAASATAGAAAIRELRARTPDDGG</sequence>
<evidence type="ECO:0008006" key="3">
    <source>
        <dbReference type="Google" id="ProtNLM"/>
    </source>
</evidence>
<name>A0ABT7AFQ6_9HYPH</name>
<evidence type="ECO:0000313" key="2">
    <source>
        <dbReference type="Proteomes" id="UP001321492"/>
    </source>
</evidence>
<dbReference type="EMBL" id="JASJEV010000004">
    <property type="protein sequence ID" value="MDJ1158205.1"/>
    <property type="molecule type" value="Genomic_DNA"/>
</dbReference>
<accession>A0ABT7AFQ6</accession>
<reference evidence="1 2" key="1">
    <citation type="submission" date="2023-05" db="EMBL/GenBank/DDBJ databases">
        <title>Chelatococcus sp. nov., a moderately thermophilic bacterium isolated from hot spring microbial mat.</title>
        <authorList>
            <person name="Hu C.-J."/>
            <person name="Li W.-J."/>
        </authorList>
    </citation>
    <scope>NUCLEOTIDE SEQUENCE [LARGE SCALE GENOMIC DNA]</scope>
    <source>
        <strain evidence="1 2">SYSU G07232</strain>
    </source>
</reference>
<proteinExistence type="predicted"/>